<sequence>MFYSVRYEYINRQVKLSDDLVKIFFKHMASHKRLYGKFGQLSTIRVICQIIINYLWIKHHKLRLNGLKVSGHQP</sequence>
<organism evidence="1 2">
    <name type="scientific">Scopulibacillus cellulosilyticus</name>
    <dbReference type="NCBI Taxonomy" id="2665665"/>
    <lineage>
        <taxon>Bacteria</taxon>
        <taxon>Bacillati</taxon>
        <taxon>Bacillota</taxon>
        <taxon>Bacilli</taxon>
        <taxon>Bacillales</taxon>
        <taxon>Sporolactobacillaceae</taxon>
        <taxon>Scopulibacillus</taxon>
    </lineage>
</organism>
<protein>
    <recommendedName>
        <fullName evidence="3">Transposase</fullName>
    </recommendedName>
</protein>
<comment type="caution">
    <text evidence="1">The sequence shown here is derived from an EMBL/GenBank/DDBJ whole genome shotgun (WGS) entry which is preliminary data.</text>
</comment>
<proteinExistence type="predicted"/>
<name>A0ABW2Q208_9BACL</name>
<reference evidence="2" key="1">
    <citation type="journal article" date="2019" name="Int. J. Syst. Evol. Microbiol.">
        <title>The Global Catalogue of Microorganisms (GCM) 10K type strain sequencing project: providing services to taxonomists for standard genome sequencing and annotation.</title>
        <authorList>
            <consortium name="The Broad Institute Genomics Platform"/>
            <consortium name="The Broad Institute Genome Sequencing Center for Infectious Disease"/>
            <person name="Wu L."/>
            <person name="Ma J."/>
        </authorList>
    </citation>
    <scope>NUCLEOTIDE SEQUENCE [LARGE SCALE GENOMIC DNA]</scope>
    <source>
        <strain evidence="2">CGMCC 1.16305</strain>
    </source>
</reference>
<keyword evidence="2" id="KW-1185">Reference proteome</keyword>
<dbReference type="Proteomes" id="UP001596505">
    <property type="component" value="Unassembled WGS sequence"/>
</dbReference>
<dbReference type="RefSeq" id="WP_380967078.1">
    <property type="nucleotide sequence ID" value="NZ_JBHTCO010000018.1"/>
</dbReference>
<gene>
    <name evidence="1" type="ORF">ACFQRG_14070</name>
</gene>
<evidence type="ECO:0008006" key="3">
    <source>
        <dbReference type="Google" id="ProtNLM"/>
    </source>
</evidence>
<evidence type="ECO:0000313" key="2">
    <source>
        <dbReference type="Proteomes" id="UP001596505"/>
    </source>
</evidence>
<accession>A0ABW2Q208</accession>
<evidence type="ECO:0000313" key="1">
    <source>
        <dbReference type="EMBL" id="MFC7394080.1"/>
    </source>
</evidence>
<dbReference type="EMBL" id="JBHTCO010000018">
    <property type="protein sequence ID" value="MFC7394080.1"/>
    <property type="molecule type" value="Genomic_DNA"/>
</dbReference>